<dbReference type="PANTHER" id="PTHR24260:SF132">
    <property type="entry name" value="PEPTIDASE S1 DOMAIN-CONTAINING PROTEIN"/>
    <property type="match status" value="1"/>
</dbReference>
<name>A0ABU4H528_9MICO</name>
<dbReference type="Gene3D" id="2.40.10.10">
    <property type="entry name" value="Trypsin-like serine proteases"/>
    <property type="match status" value="1"/>
</dbReference>
<evidence type="ECO:0000313" key="4">
    <source>
        <dbReference type="EMBL" id="MDW4574437.1"/>
    </source>
</evidence>
<dbReference type="EMBL" id="JAWQEV010000007">
    <property type="protein sequence ID" value="MDW4574437.1"/>
    <property type="molecule type" value="Genomic_DNA"/>
</dbReference>
<evidence type="ECO:0000256" key="2">
    <source>
        <dbReference type="SAM" id="SignalP"/>
    </source>
</evidence>
<dbReference type="InterPro" id="IPR043504">
    <property type="entry name" value="Peptidase_S1_PA_chymotrypsin"/>
</dbReference>
<dbReference type="EC" id="3.4.21.-" evidence="4"/>
<dbReference type="Pfam" id="PF00089">
    <property type="entry name" value="Trypsin"/>
    <property type="match status" value="1"/>
</dbReference>
<dbReference type="GO" id="GO:0016787">
    <property type="term" value="F:hydrolase activity"/>
    <property type="evidence" value="ECO:0007669"/>
    <property type="project" value="UniProtKB-KW"/>
</dbReference>
<feature type="chain" id="PRO_5045292526" evidence="2">
    <location>
        <begin position="24"/>
        <end position="267"/>
    </location>
</feature>
<dbReference type="InterPro" id="IPR051333">
    <property type="entry name" value="CLIP_Serine_Protease"/>
</dbReference>
<keyword evidence="2" id="KW-0732">Signal</keyword>
<evidence type="ECO:0000313" key="5">
    <source>
        <dbReference type="Proteomes" id="UP001283109"/>
    </source>
</evidence>
<dbReference type="InterPro" id="IPR001254">
    <property type="entry name" value="Trypsin_dom"/>
</dbReference>
<dbReference type="InterPro" id="IPR001314">
    <property type="entry name" value="Peptidase_S1A"/>
</dbReference>
<evidence type="ECO:0000256" key="1">
    <source>
        <dbReference type="ARBA" id="ARBA00023157"/>
    </source>
</evidence>
<comment type="caution">
    <text evidence="4">The sequence shown here is derived from an EMBL/GenBank/DDBJ whole genome shotgun (WGS) entry which is preliminary data.</text>
</comment>
<dbReference type="PROSITE" id="PS50240">
    <property type="entry name" value="TRYPSIN_DOM"/>
    <property type="match status" value="1"/>
</dbReference>
<organism evidence="4 5">
    <name type="scientific">Microbacterium arthrosphaerae</name>
    <dbReference type="NCBI Taxonomy" id="792652"/>
    <lineage>
        <taxon>Bacteria</taxon>
        <taxon>Bacillati</taxon>
        <taxon>Actinomycetota</taxon>
        <taxon>Actinomycetes</taxon>
        <taxon>Micrococcales</taxon>
        <taxon>Microbacteriaceae</taxon>
        <taxon>Microbacterium</taxon>
    </lineage>
</organism>
<evidence type="ECO:0000259" key="3">
    <source>
        <dbReference type="PROSITE" id="PS50240"/>
    </source>
</evidence>
<proteinExistence type="predicted"/>
<dbReference type="InterPro" id="IPR033116">
    <property type="entry name" value="TRYPSIN_SER"/>
</dbReference>
<dbReference type="PROSITE" id="PS00135">
    <property type="entry name" value="TRYPSIN_SER"/>
    <property type="match status" value="1"/>
</dbReference>
<dbReference type="SUPFAM" id="SSF50494">
    <property type="entry name" value="Trypsin-like serine proteases"/>
    <property type="match status" value="1"/>
</dbReference>
<feature type="signal peptide" evidence="2">
    <location>
        <begin position="1"/>
        <end position="23"/>
    </location>
</feature>
<dbReference type="Proteomes" id="UP001283109">
    <property type="component" value="Unassembled WGS sequence"/>
</dbReference>
<dbReference type="PRINTS" id="PR00722">
    <property type="entry name" value="CHYMOTRYPSIN"/>
</dbReference>
<sequence>MRRVLVFLLALVLVGATAATASAITFGEPDGELHPNVGVVVIDRNPGSPGPDITCSGTLIAERVFLTVAHCVDVLLSVGEPYFVSFDSTYDEDDPAPAGLFAGTATQHPSWGSSGHSNTYDMAVIVLDSAPGITPAELPTAGLLDQLNAAGGLRDQTFTTVGYGVVRTDKTGGPRSWEGRDGVRRYALQGFQSLRPSSLELSQNPSTGDGGICAGDSGGPHFLGGVDSNLVVSTTVRTDRWCRATNETYRLDTASARAFLGDYVDLP</sequence>
<dbReference type="RefSeq" id="WP_318354929.1">
    <property type="nucleotide sequence ID" value="NZ_JAWQEV010000007.1"/>
</dbReference>
<accession>A0ABU4H528</accession>
<keyword evidence="5" id="KW-1185">Reference proteome</keyword>
<gene>
    <name evidence="4" type="ORF">R8Z58_16790</name>
</gene>
<keyword evidence="1" id="KW-1015">Disulfide bond</keyword>
<keyword evidence="4" id="KW-0378">Hydrolase</keyword>
<reference evidence="4 5" key="1">
    <citation type="submission" date="2023-11" db="EMBL/GenBank/DDBJ databases">
        <title>Draft genome sequence of Microbacterium arthrosphaerae JCM 30492.</title>
        <authorList>
            <person name="Zhang G."/>
            <person name="Ding Y."/>
        </authorList>
    </citation>
    <scope>NUCLEOTIDE SEQUENCE [LARGE SCALE GENOMIC DNA]</scope>
    <source>
        <strain evidence="4 5">JCM 30492</strain>
    </source>
</reference>
<protein>
    <submittedName>
        <fullName evidence="4">Trypsin-like serine protease</fullName>
        <ecNumber evidence="4">3.4.21.-</ecNumber>
    </submittedName>
</protein>
<dbReference type="PANTHER" id="PTHR24260">
    <property type="match status" value="1"/>
</dbReference>
<feature type="domain" description="Peptidase S1" evidence="3">
    <location>
        <begin position="13"/>
        <end position="267"/>
    </location>
</feature>
<dbReference type="InterPro" id="IPR009003">
    <property type="entry name" value="Peptidase_S1_PA"/>
</dbReference>